<dbReference type="SMART" id="SM00419">
    <property type="entry name" value="HTH_CRP"/>
    <property type="match status" value="1"/>
</dbReference>
<dbReference type="Pfam" id="PF13545">
    <property type="entry name" value="HTH_Crp_2"/>
    <property type="match status" value="1"/>
</dbReference>
<dbReference type="AlphaFoldDB" id="A0A1J5T568"/>
<dbReference type="PANTHER" id="PTHR24567:SF74">
    <property type="entry name" value="HTH-TYPE TRANSCRIPTIONAL REGULATOR ARCR"/>
    <property type="match status" value="1"/>
</dbReference>
<proteinExistence type="predicted"/>
<name>A0A1J5T568_9ZZZZ</name>
<dbReference type="Pfam" id="PF00027">
    <property type="entry name" value="cNMP_binding"/>
    <property type="match status" value="1"/>
</dbReference>
<organism evidence="6">
    <name type="scientific">mine drainage metagenome</name>
    <dbReference type="NCBI Taxonomy" id="410659"/>
    <lineage>
        <taxon>unclassified sequences</taxon>
        <taxon>metagenomes</taxon>
        <taxon>ecological metagenomes</taxon>
    </lineage>
</organism>
<evidence type="ECO:0000259" key="5">
    <source>
        <dbReference type="PROSITE" id="PS51063"/>
    </source>
</evidence>
<dbReference type="InterPro" id="IPR036390">
    <property type="entry name" value="WH_DNA-bd_sf"/>
</dbReference>
<comment type="caution">
    <text evidence="6">The sequence shown here is derived from an EMBL/GenBank/DDBJ whole genome shotgun (WGS) entry which is preliminary data.</text>
</comment>
<dbReference type="InterPro" id="IPR012318">
    <property type="entry name" value="HTH_CRP"/>
</dbReference>
<dbReference type="InterPro" id="IPR036388">
    <property type="entry name" value="WH-like_DNA-bd_sf"/>
</dbReference>
<evidence type="ECO:0000259" key="4">
    <source>
        <dbReference type="PROSITE" id="PS50042"/>
    </source>
</evidence>
<dbReference type="SUPFAM" id="SSF46785">
    <property type="entry name" value="Winged helix' DNA-binding domain"/>
    <property type="match status" value="1"/>
</dbReference>
<evidence type="ECO:0000256" key="1">
    <source>
        <dbReference type="ARBA" id="ARBA00023015"/>
    </source>
</evidence>
<keyword evidence="1" id="KW-0805">Transcription regulation</keyword>
<dbReference type="PROSITE" id="PS51063">
    <property type="entry name" value="HTH_CRP_2"/>
    <property type="match status" value="1"/>
</dbReference>
<dbReference type="PROSITE" id="PS50042">
    <property type="entry name" value="CNMP_BINDING_3"/>
    <property type="match status" value="1"/>
</dbReference>
<dbReference type="EMBL" id="MLJW01000020">
    <property type="protein sequence ID" value="OIR11392.1"/>
    <property type="molecule type" value="Genomic_DNA"/>
</dbReference>
<dbReference type="PANTHER" id="PTHR24567">
    <property type="entry name" value="CRP FAMILY TRANSCRIPTIONAL REGULATORY PROTEIN"/>
    <property type="match status" value="1"/>
</dbReference>
<evidence type="ECO:0000256" key="2">
    <source>
        <dbReference type="ARBA" id="ARBA00023125"/>
    </source>
</evidence>
<feature type="domain" description="Cyclic nucleotide-binding" evidence="4">
    <location>
        <begin position="16"/>
        <end position="138"/>
    </location>
</feature>
<reference evidence="6" key="1">
    <citation type="submission" date="2016-10" db="EMBL/GenBank/DDBJ databases">
        <title>Sequence of Gallionella enrichment culture.</title>
        <authorList>
            <person name="Poehlein A."/>
            <person name="Muehling M."/>
            <person name="Daniel R."/>
        </authorList>
    </citation>
    <scope>NUCLEOTIDE SEQUENCE</scope>
</reference>
<accession>A0A1J5T568</accession>
<keyword evidence="3" id="KW-0804">Transcription</keyword>
<feature type="domain" description="HTH crp-type" evidence="5">
    <location>
        <begin position="152"/>
        <end position="213"/>
    </location>
</feature>
<dbReference type="InterPro" id="IPR050397">
    <property type="entry name" value="Env_Response_Regulators"/>
</dbReference>
<protein>
    <submittedName>
        <fullName evidence="6">cAMP receptor protein</fullName>
    </submittedName>
</protein>
<sequence length="222" mass="24666">MLDIDTTSRVLSQYAMLRELSAADRDALFASANELSIPAGSIVFDECQPCQGFPLLLSGSIRIIKASANGRELPLYRVFPGDSCILSSSCLLGRANYRARGIAELDTVMVAISPDMFEKLLAQHKPFQDYIFGMFSERLADLMQLLSAIAFQKLDQRLAALLANKPSPFQTTHQALADELGSVREIVSRLLKSFAEKGWIRLEREQIEIVEANSLTEYCSLQ</sequence>
<keyword evidence="2" id="KW-0238">DNA-binding</keyword>
<dbReference type="Gene3D" id="2.60.120.10">
    <property type="entry name" value="Jelly Rolls"/>
    <property type="match status" value="1"/>
</dbReference>
<dbReference type="InterPro" id="IPR000595">
    <property type="entry name" value="cNMP-bd_dom"/>
</dbReference>
<keyword evidence="6" id="KW-0675">Receptor</keyword>
<dbReference type="InterPro" id="IPR018490">
    <property type="entry name" value="cNMP-bd_dom_sf"/>
</dbReference>
<dbReference type="Gene3D" id="1.10.10.10">
    <property type="entry name" value="Winged helix-like DNA-binding domain superfamily/Winged helix DNA-binding domain"/>
    <property type="match status" value="1"/>
</dbReference>
<dbReference type="SUPFAM" id="SSF51206">
    <property type="entry name" value="cAMP-binding domain-like"/>
    <property type="match status" value="1"/>
</dbReference>
<dbReference type="GO" id="GO:0003677">
    <property type="term" value="F:DNA binding"/>
    <property type="evidence" value="ECO:0007669"/>
    <property type="project" value="UniProtKB-KW"/>
</dbReference>
<dbReference type="GO" id="GO:0003700">
    <property type="term" value="F:DNA-binding transcription factor activity"/>
    <property type="evidence" value="ECO:0007669"/>
    <property type="project" value="TreeGrafter"/>
</dbReference>
<evidence type="ECO:0000313" key="6">
    <source>
        <dbReference type="EMBL" id="OIR11392.1"/>
    </source>
</evidence>
<gene>
    <name evidence="6" type="primary">crp_2</name>
    <name evidence="6" type="ORF">GALL_68850</name>
</gene>
<dbReference type="InterPro" id="IPR014710">
    <property type="entry name" value="RmlC-like_jellyroll"/>
</dbReference>
<evidence type="ECO:0000256" key="3">
    <source>
        <dbReference type="ARBA" id="ARBA00023163"/>
    </source>
</evidence>
<dbReference type="GO" id="GO:0005829">
    <property type="term" value="C:cytosol"/>
    <property type="evidence" value="ECO:0007669"/>
    <property type="project" value="TreeGrafter"/>
</dbReference>
<dbReference type="CDD" id="cd00038">
    <property type="entry name" value="CAP_ED"/>
    <property type="match status" value="1"/>
</dbReference>